<protein>
    <submittedName>
        <fullName evidence="3">Glycosyltransferase involved in cell wall bisynthesis</fullName>
    </submittedName>
</protein>
<dbReference type="InterPro" id="IPR001296">
    <property type="entry name" value="Glyco_trans_1"/>
</dbReference>
<feature type="domain" description="Glycosyltransferase subfamily 4-like N-terminal" evidence="2">
    <location>
        <begin position="12"/>
        <end position="168"/>
    </location>
</feature>
<evidence type="ECO:0000313" key="3">
    <source>
        <dbReference type="EMBL" id="CUB08186.1"/>
    </source>
</evidence>
<proteinExistence type="predicted"/>
<dbReference type="Proteomes" id="UP000182108">
    <property type="component" value="Unassembled WGS sequence"/>
</dbReference>
<name>A0A0K6IYI0_9PROT</name>
<keyword evidence="3" id="KW-0808">Transferase</keyword>
<keyword evidence="4" id="KW-1185">Reference proteome</keyword>
<dbReference type="PANTHER" id="PTHR12526">
    <property type="entry name" value="GLYCOSYLTRANSFERASE"/>
    <property type="match status" value="1"/>
</dbReference>
<evidence type="ECO:0000259" key="1">
    <source>
        <dbReference type="Pfam" id="PF00534"/>
    </source>
</evidence>
<dbReference type="Pfam" id="PF13439">
    <property type="entry name" value="Glyco_transf_4"/>
    <property type="match status" value="1"/>
</dbReference>
<gene>
    <name evidence="3" type="ORF">Ga0061068_1273</name>
</gene>
<dbReference type="Pfam" id="PF00534">
    <property type="entry name" value="Glycos_transf_1"/>
    <property type="match status" value="1"/>
</dbReference>
<organism evidence="3 4">
    <name type="scientific">Tepidiphilus thermophilus</name>
    <dbReference type="NCBI Taxonomy" id="876478"/>
    <lineage>
        <taxon>Bacteria</taxon>
        <taxon>Pseudomonadati</taxon>
        <taxon>Pseudomonadota</taxon>
        <taxon>Hydrogenophilia</taxon>
        <taxon>Hydrogenophilales</taxon>
        <taxon>Hydrogenophilaceae</taxon>
        <taxon>Tepidiphilus</taxon>
    </lineage>
</organism>
<accession>A0A0K6IYI0</accession>
<dbReference type="AlphaFoldDB" id="A0A0K6IYI0"/>
<evidence type="ECO:0000313" key="4">
    <source>
        <dbReference type="Proteomes" id="UP000182108"/>
    </source>
</evidence>
<reference evidence="4" key="1">
    <citation type="submission" date="2015-08" db="EMBL/GenBank/DDBJ databases">
        <authorList>
            <person name="Babu N.S."/>
            <person name="Beckwith C.J."/>
            <person name="Beseler K.G."/>
            <person name="Brison A."/>
            <person name="Carone J.V."/>
            <person name="Caskin T.P."/>
            <person name="Diamond M."/>
            <person name="Durham M.E."/>
            <person name="Foxe J.M."/>
            <person name="Go M."/>
            <person name="Henderson B.A."/>
            <person name="Jones I.B."/>
            <person name="McGettigan J.A."/>
            <person name="Micheletti S.J."/>
            <person name="Nasrallah M.E."/>
            <person name="Ortiz D."/>
            <person name="Piller C.R."/>
            <person name="Privatt S.R."/>
            <person name="Schneider S.L."/>
            <person name="Sharp S."/>
            <person name="Smith T.C."/>
            <person name="Stanton J.D."/>
            <person name="Ullery H.E."/>
            <person name="Wilson R.J."/>
            <person name="Serrano M.G."/>
            <person name="Buck G."/>
            <person name="Lee V."/>
            <person name="Wang Y."/>
            <person name="Carvalho R."/>
            <person name="Voegtly L."/>
            <person name="Shi R."/>
            <person name="Duckworth R."/>
            <person name="Johnson A."/>
            <person name="Loviza R."/>
            <person name="Walstead R."/>
            <person name="Shah Z."/>
            <person name="Kiflezghi M."/>
            <person name="Wade K."/>
            <person name="Ball S.L."/>
            <person name="Bradley K.W."/>
            <person name="Asai D.J."/>
            <person name="Bowman C.A."/>
            <person name="Russell D.A."/>
            <person name="Pope W.H."/>
            <person name="Jacobs-Sera D."/>
            <person name="Hendrix R.W."/>
            <person name="Hatfull G.F."/>
        </authorList>
    </citation>
    <scope>NUCLEOTIDE SEQUENCE [LARGE SCALE GENOMIC DNA]</scope>
    <source>
        <strain evidence="4">JCM 19170</strain>
    </source>
</reference>
<sequence>MKVLFLITGLGIGGAERQVVDIADALSRQGHEVAICYLTGPALTIPNSKAIDIIGLQIKKSVSGFIKAYFDVRRIIRSFSPDVVHSHMFHANILARLVRLSIRIPRLICTAHNTNEGGKLRMFAYRATARLSDVTTNVSAEAVLAFEAKGAVAPGSMLAVSNGIDTERFRSSVAARRALRSKNGVDENTKIIVSIGRLVKQKDYFNLLRAYSFVLKNDICTQLWIIGDGDLKSALVRESAKIGISDHVHFFGIQRNVEDWLNAADIFVLSSEWEGFGLVVAEAMACEKVVVATNAGGVSEVLGDTGFIVPIRDSIALAEALKKALELDPDEARSLGKRARERVVEFYSLDRAVMRWLEIYKNRI</sequence>
<dbReference type="GO" id="GO:0016757">
    <property type="term" value="F:glycosyltransferase activity"/>
    <property type="evidence" value="ECO:0007669"/>
    <property type="project" value="InterPro"/>
</dbReference>
<evidence type="ECO:0000259" key="2">
    <source>
        <dbReference type="Pfam" id="PF13439"/>
    </source>
</evidence>
<dbReference type="Gene3D" id="3.40.50.2000">
    <property type="entry name" value="Glycogen Phosphorylase B"/>
    <property type="match status" value="2"/>
</dbReference>
<dbReference type="EMBL" id="CYHH01000027">
    <property type="protein sequence ID" value="CUB08186.1"/>
    <property type="molecule type" value="Genomic_DNA"/>
</dbReference>
<dbReference type="SUPFAM" id="SSF53756">
    <property type="entry name" value="UDP-Glycosyltransferase/glycogen phosphorylase"/>
    <property type="match status" value="1"/>
</dbReference>
<feature type="domain" description="Glycosyl transferase family 1" evidence="1">
    <location>
        <begin position="177"/>
        <end position="342"/>
    </location>
</feature>
<dbReference type="RefSeq" id="WP_072248009.1">
    <property type="nucleotide sequence ID" value="NZ_CYHH01000027.1"/>
</dbReference>
<dbReference type="InterPro" id="IPR028098">
    <property type="entry name" value="Glyco_trans_4-like_N"/>
</dbReference>